<protein>
    <recommendedName>
        <fullName evidence="3">Zn(2)-C6 fungal-type domain-containing protein</fullName>
    </recommendedName>
</protein>
<feature type="compositionally biased region" description="Polar residues" evidence="2">
    <location>
        <begin position="1"/>
        <end position="16"/>
    </location>
</feature>
<evidence type="ECO:0000313" key="5">
    <source>
        <dbReference type="Proteomes" id="UP001586593"/>
    </source>
</evidence>
<dbReference type="SUPFAM" id="SSF57701">
    <property type="entry name" value="Zn2/Cys6 DNA-binding domain"/>
    <property type="match status" value="1"/>
</dbReference>
<comment type="caution">
    <text evidence="4">The sequence shown here is derived from an EMBL/GenBank/DDBJ whole genome shotgun (WGS) entry which is preliminary data.</text>
</comment>
<feature type="compositionally biased region" description="Low complexity" evidence="2">
    <location>
        <begin position="293"/>
        <end position="304"/>
    </location>
</feature>
<sequence length="811" mass="88766">MASATSLGASPHSGTESLHADSVGDHDENFWHMVSTISASRSSTSSTTGFSFSPASGSLSSWTMVGGRGHQAVHHSPPPAALSPLHLDSASFSAPLYGEGTTEASSAFGLATAGPADGSFVTDPAAPDVQQLMNAGELVFDGPVFDTNLDLTSFMNSFNALQSTEPSLHSRDQHQTPQTLQSSPSSSSWDPANLSLRSSESPFFLMDDLGSLSPSPPLFHPPSVSPSASASSQAASYHSNERETVTNSKRKSGTIAPGNPPVSIHRVQSGARVQKRRPTLSASQNNVSRNNYSTSTSKSGTGSGVSQFLIVTPDSVNAHAGKPNPFECFEAARPSQKGRKGPLADNTKENALQVRRLGACFCCHARKVRCDTERPCRNCKKLMQLEPEVICWQFPDFLPVLFPSFIRSHFQKEEMARFLSENVESFTVDGVEKPCVVELFSGASFRTTLQLKAKFFTPKTNEVLQHWHLNVGRAGVELQAHAAAPIGLDTSHGAADGSKSSSGSSRREEVRKKARDYIQGIVQEPTLATQLTDSLRHTDLPRRILATVQRYAARTDAAVVHKALSVYAMHYVLTRHLCLTARSAASLLPTGEGGMMTPPPWVTLRVLNRQVKAVVDEMLAREVQALFERFGKSLKPKLRREWAPCLAAFLVLCLFMESVETAADAFVVSQNEIDLRCGGSDRSPRYSRAFALGVNKEVENLPFKQFAFQFHQVYQTHSRDAAAKSFNPLVDETATDQAELDEPAMELVRDLRQLIQDPAQWAELDYLCADPYLPTEEEHPFPRDTSFNYTGHLVAKFLLSFTDEKYIFQRR</sequence>
<evidence type="ECO:0000256" key="1">
    <source>
        <dbReference type="ARBA" id="ARBA00023242"/>
    </source>
</evidence>
<dbReference type="Proteomes" id="UP001586593">
    <property type="component" value="Unassembled WGS sequence"/>
</dbReference>
<keyword evidence="5" id="KW-1185">Reference proteome</keyword>
<name>A0ABR3XJA6_9PEZI</name>
<dbReference type="PANTHER" id="PTHR35392">
    <property type="entry name" value="ZN(II)2CYS6 TRANSCRIPTION FACTOR (EUROFUNG)-RELATED-RELATED"/>
    <property type="match status" value="1"/>
</dbReference>
<feature type="compositionally biased region" description="Pro residues" evidence="2">
    <location>
        <begin position="215"/>
        <end position="224"/>
    </location>
</feature>
<dbReference type="InterPro" id="IPR052973">
    <property type="entry name" value="Fungal_sec-metab_reg_TF"/>
</dbReference>
<dbReference type="EMBL" id="JAZHXJ010000086">
    <property type="protein sequence ID" value="KAL1875760.1"/>
    <property type="molecule type" value="Genomic_DNA"/>
</dbReference>
<accession>A0ABR3XJA6</accession>
<feature type="region of interest" description="Disordered" evidence="2">
    <location>
        <begin position="489"/>
        <end position="509"/>
    </location>
</feature>
<evidence type="ECO:0000313" key="4">
    <source>
        <dbReference type="EMBL" id="KAL1875760.1"/>
    </source>
</evidence>
<dbReference type="PANTHER" id="PTHR35392:SF5">
    <property type="entry name" value="ZN(2)-C6 FUNGAL-TYPE DOMAIN-CONTAINING PROTEIN"/>
    <property type="match status" value="1"/>
</dbReference>
<feature type="compositionally biased region" description="Polar residues" evidence="2">
    <location>
        <begin position="280"/>
        <end position="292"/>
    </location>
</feature>
<dbReference type="InterPro" id="IPR001138">
    <property type="entry name" value="Zn2Cys6_DnaBD"/>
</dbReference>
<organism evidence="4 5">
    <name type="scientific">Phialemonium thermophilum</name>
    <dbReference type="NCBI Taxonomy" id="223376"/>
    <lineage>
        <taxon>Eukaryota</taxon>
        <taxon>Fungi</taxon>
        <taxon>Dikarya</taxon>
        <taxon>Ascomycota</taxon>
        <taxon>Pezizomycotina</taxon>
        <taxon>Sordariomycetes</taxon>
        <taxon>Sordariomycetidae</taxon>
        <taxon>Cephalothecales</taxon>
        <taxon>Cephalothecaceae</taxon>
        <taxon>Phialemonium</taxon>
    </lineage>
</organism>
<feature type="region of interest" description="Disordered" evidence="2">
    <location>
        <begin position="164"/>
        <end position="193"/>
    </location>
</feature>
<feature type="compositionally biased region" description="Low complexity" evidence="2">
    <location>
        <begin position="225"/>
        <end position="236"/>
    </location>
</feature>
<feature type="region of interest" description="Disordered" evidence="2">
    <location>
        <begin position="215"/>
        <end position="304"/>
    </location>
</feature>
<feature type="domain" description="Zn(2)-C6 fungal-type" evidence="3">
    <location>
        <begin position="359"/>
        <end position="391"/>
    </location>
</feature>
<dbReference type="PROSITE" id="PS50048">
    <property type="entry name" value="ZN2_CY6_FUNGAL_2"/>
    <property type="match status" value="1"/>
</dbReference>
<dbReference type="Pfam" id="PF00172">
    <property type="entry name" value="Zn_clus"/>
    <property type="match status" value="1"/>
</dbReference>
<proteinExistence type="predicted"/>
<dbReference type="InterPro" id="IPR036864">
    <property type="entry name" value="Zn2-C6_fun-type_DNA-bd_sf"/>
</dbReference>
<reference evidence="4 5" key="1">
    <citation type="journal article" date="2024" name="Commun. Biol.">
        <title>Comparative genomic analysis of thermophilic fungi reveals convergent evolutionary adaptations and gene losses.</title>
        <authorList>
            <person name="Steindorff A.S."/>
            <person name="Aguilar-Pontes M.V."/>
            <person name="Robinson A.J."/>
            <person name="Andreopoulos B."/>
            <person name="LaButti K."/>
            <person name="Kuo A."/>
            <person name="Mondo S."/>
            <person name="Riley R."/>
            <person name="Otillar R."/>
            <person name="Haridas S."/>
            <person name="Lipzen A."/>
            <person name="Grimwood J."/>
            <person name="Schmutz J."/>
            <person name="Clum A."/>
            <person name="Reid I.D."/>
            <person name="Moisan M.C."/>
            <person name="Butler G."/>
            <person name="Nguyen T.T.M."/>
            <person name="Dewar K."/>
            <person name="Conant G."/>
            <person name="Drula E."/>
            <person name="Henrissat B."/>
            <person name="Hansel C."/>
            <person name="Singer S."/>
            <person name="Hutchinson M.I."/>
            <person name="de Vries R.P."/>
            <person name="Natvig D.O."/>
            <person name="Powell A.J."/>
            <person name="Tsang A."/>
            <person name="Grigoriev I.V."/>
        </authorList>
    </citation>
    <scope>NUCLEOTIDE SEQUENCE [LARGE SCALE GENOMIC DNA]</scope>
    <source>
        <strain evidence="4 5">ATCC 24622</strain>
    </source>
</reference>
<feature type="region of interest" description="Disordered" evidence="2">
    <location>
        <begin position="1"/>
        <end position="23"/>
    </location>
</feature>
<dbReference type="CDD" id="cd00067">
    <property type="entry name" value="GAL4"/>
    <property type="match status" value="1"/>
</dbReference>
<keyword evidence="1" id="KW-0539">Nucleus</keyword>
<evidence type="ECO:0000259" key="3">
    <source>
        <dbReference type="PROSITE" id="PS50048"/>
    </source>
</evidence>
<gene>
    <name evidence="4" type="ORF">VTK73DRAFT_9821</name>
</gene>
<evidence type="ECO:0000256" key="2">
    <source>
        <dbReference type="SAM" id="MobiDB-lite"/>
    </source>
</evidence>